<dbReference type="PANTHER" id="PTHR47572">
    <property type="entry name" value="LIPOPROTEIN-RELATED"/>
    <property type="match status" value="1"/>
</dbReference>
<evidence type="ECO:0000256" key="1">
    <source>
        <dbReference type="ARBA" id="ARBA00008853"/>
    </source>
</evidence>
<keyword evidence="5" id="KW-1185">Reference proteome</keyword>
<reference evidence="4 5" key="1">
    <citation type="submission" date="2020-08" db="EMBL/GenBank/DDBJ databases">
        <title>Sequencing the genomes of 1000 actinobacteria strains.</title>
        <authorList>
            <person name="Klenk H.-P."/>
        </authorList>
    </citation>
    <scope>NUCLEOTIDE SEQUENCE [LARGE SCALE GENOMIC DNA]</scope>
    <source>
        <strain evidence="4 5">DSM 45859</strain>
    </source>
</reference>
<sequence length="286" mass="30514">MVERLAPPRTLLTGFAMVESARWHDERLWFAHWGAGEVIAVDADGTAEVMAEGPKQMGWAIDWLPDGRMLTTGPTLTRQETDGTQVTHCARSCGEIVVDPRGRVYINGFDFDFLGGGAPEPGWIDLVEPDGGHRRVAGGLEFPNGMVVTPDGATLVVSESFAGRLTAFDIREDGSLGGRRTWAEGLGPDGICVDADSGIWVQTADTAAHTGNPDAAAGACVRVLEGGEVTHRVETDPACFACTLGGPDGKQLFLLCNEFEGVDQMQAVQQRRSARILVTEAPVPRG</sequence>
<feature type="domain" description="SMP-30/Gluconolactonase/LRE-like region" evidence="3">
    <location>
        <begin position="19"/>
        <end position="254"/>
    </location>
</feature>
<dbReference type="RefSeq" id="WP_184783369.1">
    <property type="nucleotide sequence ID" value="NZ_JACHMG010000001.1"/>
</dbReference>
<comment type="caution">
    <text evidence="4">The sequence shown here is derived from an EMBL/GenBank/DDBJ whole genome shotgun (WGS) entry which is preliminary data.</text>
</comment>
<dbReference type="EMBL" id="JACHMG010000001">
    <property type="protein sequence ID" value="MBB4688730.1"/>
    <property type="molecule type" value="Genomic_DNA"/>
</dbReference>
<gene>
    <name evidence="4" type="ORF">BJY18_006215</name>
</gene>
<evidence type="ECO:0000313" key="5">
    <source>
        <dbReference type="Proteomes" id="UP000581769"/>
    </source>
</evidence>
<dbReference type="Pfam" id="PF08450">
    <property type="entry name" value="SGL"/>
    <property type="match status" value="1"/>
</dbReference>
<dbReference type="AlphaFoldDB" id="A0A840J3U3"/>
<evidence type="ECO:0000259" key="3">
    <source>
        <dbReference type="Pfam" id="PF08450"/>
    </source>
</evidence>
<organism evidence="4 5">
    <name type="scientific">Amycolatopsis jiangsuensis</name>
    <dbReference type="NCBI Taxonomy" id="1181879"/>
    <lineage>
        <taxon>Bacteria</taxon>
        <taxon>Bacillati</taxon>
        <taxon>Actinomycetota</taxon>
        <taxon>Actinomycetes</taxon>
        <taxon>Pseudonocardiales</taxon>
        <taxon>Pseudonocardiaceae</taxon>
        <taxon>Amycolatopsis</taxon>
    </lineage>
</organism>
<comment type="similarity">
    <text evidence="1">Belongs to the SMP-30/CGR1 family.</text>
</comment>
<protein>
    <submittedName>
        <fullName evidence="4">Sugar lactone lactonase YvrE</fullName>
    </submittedName>
</protein>
<dbReference type="Gene3D" id="2.120.10.30">
    <property type="entry name" value="TolB, C-terminal domain"/>
    <property type="match status" value="1"/>
</dbReference>
<dbReference type="SUPFAM" id="SSF63829">
    <property type="entry name" value="Calcium-dependent phosphotriesterase"/>
    <property type="match status" value="1"/>
</dbReference>
<evidence type="ECO:0000313" key="4">
    <source>
        <dbReference type="EMBL" id="MBB4688730.1"/>
    </source>
</evidence>
<dbReference type="GO" id="GO:0016787">
    <property type="term" value="F:hydrolase activity"/>
    <property type="evidence" value="ECO:0007669"/>
    <property type="project" value="UniProtKB-KW"/>
</dbReference>
<dbReference type="InterPro" id="IPR051262">
    <property type="entry name" value="SMP-30/CGR1_Lactonase"/>
</dbReference>
<proteinExistence type="inferred from homology"/>
<dbReference type="Proteomes" id="UP000581769">
    <property type="component" value="Unassembled WGS sequence"/>
</dbReference>
<evidence type="ECO:0000256" key="2">
    <source>
        <dbReference type="ARBA" id="ARBA00022801"/>
    </source>
</evidence>
<dbReference type="PANTHER" id="PTHR47572:SF4">
    <property type="entry name" value="LACTONASE DRP35"/>
    <property type="match status" value="1"/>
</dbReference>
<dbReference type="InterPro" id="IPR013658">
    <property type="entry name" value="SGL"/>
</dbReference>
<accession>A0A840J3U3</accession>
<name>A0A840J3U3_9PSEU</name>
<dbReference type="InterPro" id="IPR011042">
    <property type="entry name" value="6-blade_b-propeller_TolB-like"/>
</dbReference>
<keyword evidence="2" id="KW-0378">Hydrolase</keyword>